<dbReference type="InterPro" id="IPR052527">
    <property type="entry name" value="Metal_cation-efflux_comp"/>
</dbReference>
<reference evidence="6 7" key="1">
    <citation type="submission" date="2020-11" db="EMBL/GenBank/DDBJ databases">
        <title>Genome seq and assembly of Sphingosinicella sp.</title>
        <authorList>
            <person name="Chhetri G."/>
        </authorList>
    </citation>
    <scope>NUCLEOTIDE SEQUENCE [LARGE SCALE GENOMIC DNA]</scope>
    <source>
        <strain evidence="6 7">UDD2</strain>
    </source>
</reference>
<dbReference type="GO" id="GO:0016020">
    <property type="term" value="C:membrane"/>
    <property type="evidence" value="ECO:0007669"/>
    <property type="project" value="UniProtKB-SubCell"/>
</dbReference>
<dbReference type="GO" id="GO:0004671">
    <property type="term" value="F:protein C-terminal S-isoprenylcysteine carboxyl O-methyltransferase activity"/>
    <property type="evidence" value="ECO:0007669"/>
    <property type="project" value="InterPro"/>
</dbReference>
<feature type="transmembrane region" description="Helical" evidence="5">
    <location>
        <begin position="41"/>
        <end position="60"/>
    </location>
</feature>
<proteinExistence type="predicted"/>
<evidence type="ECO:0000256" key="4">
    <source>
        <dbReference type="ARBA" id="ARBA00023136"/>
    </source>
</evidence>
<organism evidence="6 7">
    <name type="scientific">Allosphingosinicella flava</name>
    <dbReference type="NCBI Taxonomy" id="2771430"/>
    <lineage>
        <taxon>Bacteria</taxon>
        <taxon>Pseudomonadati</taxon>
        <taxon>Pseudomonadota</taxon>
        <taxon>Alphaproteobacteria</taxon>
        <taxon>Sphingomonadales</taxon>
        <taxon>Sphingomonadaceae</taxon>
        <taxon>Allosphingosinicella</taxon>
    </lineage>
</organism>
<dbReference type="AlphaFoldDB" id="A0A7T2LLU6"/>
<evidence type="ECO:0000256" key="3">
    <source>
        <dbReference type="ARBA" id="ARBA00022989"/>
    </source>
</evidence>
<dbReference type="RefSeq" id="WP_200971391.1">
    <property type="nucleotide sequence ID" value="NZ_CP065592.1"/>
</dbReference>
<dbReference type="PANTHER" id="PTHR43847">
    <property type="entry name" value="BLL3993 PROTEIN"/>
    <property type="match status" value="1"/>
</dbReference>
<comment type="subcellular location">
    <subcellularLocation>
        <location evidence="1">Membrane</location>
        <topology evidence="1">Multi-pass membrane protein</topology>
    </subcellularLocation>
</comment>
<keyword evidence="4 5" id="KW-0472">Membrane</keyword>
<dbReference type="Pfam" id="PF04140">
    <property type="entry name" value="ICMT"/>
    <property type="match status" value="1"/>
</dbReference>
<feature type="transmembrane region" description="Helical" evidence="5">
    <location>
        <begin position="124"/>
        <end position="150"/>
    </location>
</feature>
<dbReference type="Gene3D" id="1.20.120.1630">
    <property type="match status" value="1"/>
</dbReference>
<sequence>MTVAVAILVFVTLQRLGELVLARRNTRALLARGAHEEGAGHYPLIVLVHAAWLASLWWLAPGQPVNWPLIGLFLLLQTGRLWVLATLGARWTTRIIVVPGEALVARGPFRLVRHPNYLVVAGEIAVLPLAFGLWQVALLFSLLNAAILAVRIRAEDHALRSAPANGRPG</sequence>
<evidence type="ECO:0000256" key="2">
    <source>
        <dbReference type="ARBA" id="ARBA00022692"/>
    </source>
</evidence>
<feature type="transmembrane region" description="Helical" evidence="5">
    <location>
        <begin position="67"/>
        <end position="85"/>
    </location>
</feature>
<evidence type="ECO:0008006" key="8">
    <source>
        <dbReference type="Google" id="ProtNLM"/>
    </source>
</evidence>
<accession>A0A7T2LLU6</accession>
<protein>
    <recommendedName>
        <fullName evidence="8">Methyltransferase</fullName>
    </recommendedName>
</protein>
<evidence type="ECO:0000313" key="6">
    <source>
        <dbReference type="EMBL" id="QPQ54758.1"/>
    </source>
</evidence>
<keyword evidence="2 5" id="KW-0812">Transmembrane</keyword>
<dbReference type="InterPro" id="IPR007269">
    <property type="entry name" value="ICMT_MeTrfase"/>
</dbReference>
<gene>
    <name evidence="6" type="ORF">IC614_10585</name>
</gene>
<dbReference type="KEGG" id="sflv:IC614_10585"/>
<name>A0A7T2LLU6_9SPHN</name>
<dbReference type="EMBL" id="CP065592">
    <property type="protein sequence ID" value="QPQ54758.1"/>
    <property type="molecule type" value="Genomic_DNA"/>
</dbReference>
<keyword evidence="3 5" id="KW-1133">Transmembrane helix</keyword>
<evidence type="ECO:0000256" key="1">
    <source>
        <dbReference type="ARBA" id="ARBA00004141"/>
    </source>
</evidence>
<evidence type="ECO:0000313" key="7">
    <source>
        <dbReference type="Proteomes" id="UP000594873"/>
    </source>
</evidence>
<dbReference type="Proteomes" id="UP000594873">
    <property type="component" value="Chromosome"/>
</dbReference>
<keyword evidence="7" id="KW-1185">Reference proteome</keyword>
<evidence type="ECO:0000256" key="5">
    <source>
        <dbReference type="SAM" id="Phobius"/>
    </source>
</evidence>
<dbReference type="PANTHER" id="PTHR43847:SF1">
    <property type="entry name" value="BLL3993 PROTEIN"/>
    <property type="match status" value="1"/>
</dbReference>